<evidence type="ECO:0000313" key="2">
    <source>
        <dbReference type="Proteomes" id="UP000199527"/>
    </source>
</evidence>
<organism evidence="1 2">
    <name type="scientific">Ferrimonas sediminum</name>
    <dbReference type="NCBI Taxonomy" id="718193"/>
    <lineage>
        <taxon>Bacteria</taxon>
        <taxon>Pseudomonadati</taxon>
        <taxon>Pseudomonadota</taxon>
        <taxon>Gammaproteobacteria</taxon>
        <taxon>Alteromonadales</taxon>
        <taxon>Ferrimonadaceae</taxon>
        <taxon>Ferrimonas</taxon>
    </lineage>
</organism>
<dbReference type="EMBL" id="FNEM01000012">
    <property type="protein sequence ID" value="SDJ72904.1"/>
    <property type="molecule type" value="Genomic_DNA"/>
</dbReference>
<evidence type="ECO:0000313" key="1">
    <source>
        <dbReference type="EMBL" id="SDJ72904.1"/>
    </source>
</evidence>
<proteinExistence type="predicted"/>
<accession>A0A1G8W3G6</accession>
<dbReference type="Proteomes" id="UP000199527">
    <property type="component" value="Unassembled WGS sequence"/>
</dbReference>
<sequence length="169" mass="18647">MRQFAHRESAAVAPAISHADTWRYLKQGWRHWVPDQARTLAWGVEPELAECLAKLGYRVGYVVPHKPEDADDSIMEWHVGSLSDVPDSADVELMVVKTSECTPSRSAGLFAEAKRLLRCSGVLVQICGRSGKESAGRNIVQGFKAGWSLRARYDAGPAEGSVTLVWQKL</sequence>
<evidence type="ECO:0008006" key="3">
    <source>
        <dbReference type="Google" id="ProtNLM"/>
    </source>
</evidence>
<dbReference type="OrthoDB" id="6398620at2"/>
<dbReference type="AlphaFoldDB" id="A0A1G8W3G6"/>
<gene>
    <name evidence="1" type="ORF">SAMN04488540_11284</name>
</gene>
<reference evidence="2" key="1">
    <citation type="submission" date="2016-10" db="EMBL/GenBank/DDBJ databases">
        <authorList>
            <person name="Varghese N."/>
            <person name="Submissions S."/>
        </authorList>
    </citation>
    <scope>NUCLEOTIDE SEQUENCE [LARGE SCALE GENOMIC DNA]</scope>
    <source>
        <strain evidence="2">DSM 23317</strain>
    </source>
</reference>
<protein>
    <recommendedName>
        <fullName evidence="3">Methyltransferase domain-containing protein</fullName>
    </recommendedName>
</protein>
<dbReference type="RefSeq" id="WP_090366332.1">
    <property type="nucleotide sequence ID" value="NZ_FNEM01000012.1"/>
</dbReference>
<keyword evidence="2" id="KW-1185">Reference proteome</keyword>
<name>A0A1G8W3G6_9GAMM</name>